<sequence length="135" mass="14415">MEIRIIPVMKSPPSPISKCSAKFSIPSSVTTTLDHKQSSTILILHDPSVNRHDNRHDTRDGVSSGRVSLFDGSTGTSLSEAELQVSPHLGLVSALFVEIIGESDVEIDVATFVASGSLIVENLNSWNSVCGPAWS</sequence>
<protein>
    <submittedName>
        <fullName evidence="1">Uncharacterized protein</fullName>
    </submittedName>
</protein>
<accession>A0AAE9CWH1</accession>
<evidence type="ECO:0000313" key="2">
    <source>
        <dbReference type="Proteomes" id="UP000827892"/>
    </source>
</evidence>
<gene>
    <name evidence="1" type="ORF">L3Y34_012951</name>
</gene>
<evidence type="ECO:0000313" key="1">
    <source>
        <dbReference type="EMBL" id="ULT83985.1"/>
    </source>
</evidence>
<dbReference type="AlphaFoldDB" id="A0AAE9CWH1"/>
<dbReference type="Proteomes" id="UP000827892">
    <property type="component" value="Chromosome X"/>
</dbReference>
<organism evidence="1 2">
    <name type="scientific">Caenorhabditis briggsae</name>
    <dbReference type="NCBI Taxonomy" id="6238"/>
    <lineage>
        <taxon>Eukaryota</taxon>
        <taxon>Metazoa</taxon>
        <taxon>Ecdysozoa</taxon>
        <taxon>Nematoda</taxon>
        <taxon>Chromadorea</taxon>
        <taxon>Rhabditida</taxon>
        <taxon>Rhabditina</taxon>
        <taxon>Rhabditomorpha</taxon>
        <taxon>Rhabditoidea</taxon>
        <taxon>Rhabditidae</taxon>
        <taxon>Peloderinae</taxon>
        <taxon>Caenorhabditis</taxon>
    </lineage>
</organism>
<name>A0AAE9CWH1_CAEBR</name>
<proteinExistence type="predicted"/>
<reference evidence="1 2" key="1">
    <citation type="submission" date="2022-05" db="EMBL/GenBank/DDBJ databases">
        <title>Chromosome-level reference genomes for two strains of Caenorhabditis briggsae: an improved platform for comparative genomics.</title>
        <authorList>
            <person name="Stevens L."/>
            <person name="Andersen E.C."/>
        </authorList>
    </citation>
    <scope>NUCLEOTIDE SEQUENCE [LARGE SCALE GENOMIC DNA]</scope>
    <source>
        <strain evidence="1">QX1410_ONT</strain>
        <tissue evidence="1">Whole-organism</tissue>
    </source>
</reference>
<dbReference type="EMBL" id="CP090896">
    <property type="protein sequence ID" value="ULT83985.1"/>
    <property type="molecule type" value="Genomic_DNA"/>
</dbReference>